<gene>
    <name evidence="4" type="ORF">SAMN02745221_00122</name>
</gene>
<dbReference type="SUPFAM" id="SSF52540">
    <property type="entry name" value="P-loop containing nucleoside triphosphate hydrolases"/>
    <property type="match status" value="1"/>
</dbReference>
<feature type="domain" description="ABC transporter" evidence="3">
    <location>
        <begin position="5"/>
        <end position="216"/>
    </location>
</feature>
<dbReference type="PANTHER" id="PTHR43119">
    <property type="entry name" value="ABC TRANSPORT PROTEIN ATP-BINDING COMPONENT-RELATED"/>
    <property type="match status" value="1"/>
</dbReference>
<organism evidence="4 5">
    <name type="scientific">Thermosyntropha lipolytica DSM 11003</name>
    <dbReference type="NCBI Taxonomy" id="1123382"/>
    <lineage>
        <taxon>Bacteria</taxon>
        <taxon>Bacillati</taxon>
        <taxon>Bacillota</taxon>
        <taxon>Clostridia</taxon>
        <taxon>Eubacteriales</taxon>
        <taxon>Syntrophomonadaceae</taxon>
        <taxon>Thermosyntropha</taxon>
    </lineage>
</organism>
<evidence type="ECO:0000313" key="5">
    <source>
        <dbReference type="Proteomes" id="UP000242329"/>
    </source>
</evidence>
<dbReference type="InterPro" id="IPR003593">
    <property type="entry name" value="AAA+_ATPase"/>
</dbReference>
<dbReference type="Gene3D" id="3.40.50.300">
    <property type="entry name" value="P-loop containing nucleotide triphosphate hydrolases"/>
    <property type="match status" value="1"/>
</dbReference>
<dbReference type="CDD" id="cd00267">
    <property type="entry name" value="ABC_ATPase"/>
    <property type="match status" value="1"/>
</dbReference>
<dbReference type="OrthoDB" id="9785080at2"/>
<dbReference type="RefSeq" id="WP_073088939.1">
    <property type="nucleotide sequence ID" value="NZ_FQWY01000002.1"/>
</dbReference>
<dbReference type="SMART" id="SM00382">
    <property type="entry name" value="AAA"/>
    <property type="match status" value="1"/>
</dbReference>
<sequence length="216" mass="24998">MQDFFRFTELTYYLGSREREIRISGELKPGYVLVVKGPSGSGKSTLLKVMARLVKAQGGEIIYRDKNWYAYSPYAWRTCIQYVPQKPVMFRGNGRENLYKPFLLKGIREDRIFNEEKVREYLDIFSLPPQILEQEAITLSGGEAARLSFIRALLIEPSIILLDEPTAYLDQENRIKVLRFFSRWVKEEPGRGIVLISHQENDIEEFSDTSFISLGG</sequence>
<evidence type="ECO:0000256" key="2">
    <source>
        <dbReference type="ARBA" id="ARBA00022840"/>
    </source>
</evidence>
<reference evidence="5" key="1">
    <citation type="submission" date="2016-11" db="EMBL/GenBank/DDBJ databases">
        <authorList>
            <person name="Varghese N."/>
            <person name="Submissions S."/>
        </authorList>
    </citation>
    <scope>NUCLEOTIDE SEQUENCE [LARGE SCALE GENOMIC DNA]</scope>
    <source>
        <strain evidence="5">DSM 11003</strain>
    </source>
</reference>
<dbReference type="InterPro" id="IPR017871">
    <property type="entry name" value="ABC_transporter-like_CS"/>
</dbReference>
<name>A0A1M5JH78_9FIRM</name>
<keyword evidence="5" id="KW-1185">Reference proteome</keyword>
<dbReference type="PANTHER" id="PTHR43119:SF1">
    <property type="entry name" value="ABC TRANSPORTER DOMAIN-CONTAINING PROTEIN"/>
    <property type="match status" value="1"/>
</dbReference>
<evidence type="ECO:0000256" key="1">
    <source>
        <dbReference type="ARBA" id="ARBA00022741"/>
    </source>
</evidence>
<dbReference type="PROSITE" id="PS00211">
    <property type="entry name" value="ABC_TRANSPORTER_1"/>
    <property type="match status" value="1"/>
</dbReference>
<evidence type="ECO:0000259" key="3">
    <source>
        <dbReference type="PROSITE" id="PS50893"/>
    </source>
</evidence>
<dbReference type="GO" id="GO:0005524">
    <property type="term" value="F:ATP binding"/>
    <property type="evidence" value="ECO:0007669"/>
    <property type="project" value="UniProtKB-KW"/>
</dbReference>
<dbReference type="GO" id="GO:0016887">
    <property type="term" value="F:ATP hydrolysis activity"/>
    <property type="evidence" value="ECO:0007669"/>
    <property type="project" value="InterPro"/>
</dbReference>
<dbReference type="EMBL" id="FQWY01000002">
    <property type="protein sequence ID" value="SHG39907.1"/>
    <property type="molecule type" value="Genomic_DNA"/>
</dbReference>
<dbReference type="InterPro" id="IPR027417">
    <property type="entry name" value="P-loop_NTPase"/>
</dbReference>
<proteinExistence type="predicted"/>
<evidence type="ECO:0000313" key="4">
    <source>
        <dbReference type="EMBL" id="SHG39907.1"/>
    </source>
</evidence>
<dbReference type="STRING" id="1123382.SAMN02745221_00122"/>
<keyword evidence="2 4" id="KW-0067">ATP-binding</keyword>
<keyword evidence="1" id="KW-0547">Nucleotide-binding</keyword>
<dbReference type="AlphaFoldDB" id="A0A1M5JH78"/>
<dbReference type="InterPro" id="IPR003439">
    <property type="entry name" value="ABC_transporter-like_ATP-bd"/>
</dbReference>
<accession>A0A1M5JH78</accession>
<protein>
    <submittedName>
        <fullName evidence="4">Putative ABC transport system ATP-binding protein</fullName>
    </submittedName>
</protein>
<dbReference type="PROSITE" id="PS50893">
    <property type="entry name" value="ABC_TRANSPORTER_2"/>
    <property type="match status" value="1"/>
</dbReference>
<dbReference type="Proteomes" id="UP000242329">
    <property type="component" value="Unassembled WGS sequence"/>
</dbReference>
<dbReference type="Pfam" id="PF00005">
    <property type="entry name" value="ABC_tran"/>
    <property type="match status" value="1"/>
</dbReference>